<proteinExistence type="predicted"/>
<protein>
    <submittedName>
        <fullName evidence="5">Polysaccharide export outer membrane protein</fullName>
    </submittedName>
</protein>
<dbReference type="InterPro" id="IPR049712">
    <property type="entry name" value="Poly_export"/>
</dbReference>
<feature type="domain" description="Soluble ligand binding" evidence="4">
    <location>
        <begin position="156"/>
        <end position="203"/>
    </location>
</feature>
<gene>
    <name evidence="5" type="ORF">HDF08_001912</name>
</gene>
<name>A0A852VI24_9BACT</name>
<evidence type="ECO:0000256" key="2">
    <source>
        <dbReference type="SAM" id="SignalP"/>
    </source>
</evidence>
<dbReference type="InterPro" id="IPR003715">
    <property type="entry name" value="Poly_export_N"/>
</dbReference>
<feature type="domain" description="Polysaccharide export protein N-terminal" evidence="3">
    <location>
        <begin position="74"/>
        <end position="147"/>
    </location>
</feature>
<comment type="caution">
    <text evidence="5">The sequence shown here is derived from an EMBL/GenBank/DDBJ whole genome shotgun (WGS) entry which is preliminary data.</text>
</comment>
<keyword evidence="1 2" id="KW-0732">Signal</keyword>
<dbReference type="AlphaFoldDB" id="A0A852VI24"/>
<reference evidence="5 6" key="1">
    <citation type="submission" date="2020-07" db="EMBL/GenBank/DDBJ databases">
        <title>Genomic Encyclopedia of Type Strains, Phase IV (KMG-V): Genome sequencing to study the core and pangenomes of soil and plant-associated prokaryotes.</title>
        <authorList>
            <person name="Whitman W."/>
        </authorList>
    </citation>
    <scope>NUCLEOTIDE SEQUENCE [LARGE SCALE GENOMIC DNA]</scope>
    <source>
        <strain evidence="5 6">M8UP22</strain>
    </source>
</reference>
<dbReference type="EMBL" id="JACCCU010000001">
    <property type="protein sequence ID" value="NYF89845.1"/>
    <property type="molecule type" value="Genomic_DNA"/>
</dbReference>
<feature type="chain" id="PRO_5032404221" evidence="2">
    <location>
        <begin position="30"/>
        <end position="345"/>
    </location>
</feature>
<organism evidence="5 6">
    <name type="scientific">Tunturiibacter lichenicola</name>
    <dbReference type="NCBI Taxonomy" id="2051959"/>
    <lineage>
        <taxon>Bacteria</taxon>
        <taxon>Pseudomonadati</taxon>
        <taxon>Acidobacteriota</taxon>
        <taxon>Terriglobia</taxon>
        <taxon>Terriglobales</taxon>
        <taxon>Acidobacteriaceae</taxon>
        <taxon>Tunturiibacter</taxon>
    </lineage>
</organism>
<dbReference type="Proteomes" id="UP000564385">
    <property type="component" value="Unassembled WGS sequence"/>
</dbReference>
<dbReference type="Gene3D" id="3.10.560.10">
    <property type="entry name" value="Outer membrane lipoprotein wza domain like"/>
    <property type="match status" value="1"/>
</dbReference>
<dbReference type="Pfam" id="PF10531">
    <property type="entry name" value="SLBB"/>
    <property type="match status" value="1"/>
</dbReference>
<accession>A0A852VI24</accession>
<dbReference type="GO" id="GO:0015159">
    <property type="term" value="F:polysaccharide transmembrane transporter activity"/>
    <property type="evidence" value="ECO:0007669"/>
    <property type="project" value="InterPro"/>
</dbReference>
<dbReference type="InterPro" id="IPR019554">
    <property type="entry name" value="Soluble_ligand-bd"/>
</dbReference>
<evidence type="ECO:0000259" key="3">
    <source>
        <dbReference type="Pfam" id="PF02563"/>
    </source>
</evidence>
<dbReference type="Pfam" id="PF02563">
    <property type="entry name" value="Poly_export"/>
    <property type="match status" value="1"/>
</dbReference>
<feature type="signal peptide" evidence="2">
    <location>
        <begin position="1"/>
        <end position="29"/>
    </location>
</feature>
<dbReference type="Gene3D" id="3.30.1950.10">
    <property type="entry name" value="wza like domain"/>
    <property type="match status" value="1"/>
</dbReference>
<evidence type="ECO:0000313" key="6">
    <source>
        <dbReference type="Proteomes" id="UP000564385"/>
    </source>
</evidence>
<evidence type="ECO:0000313" key="5">
    <source>
        <dbReference type="EMBL" id="NYF89845.1"/>
    </source>
</evidence>
<dbReference type="PANTHER" id="PTHR33619:SF3">
    <property type="entry name" value="POLYSACCHARIDE EXPORT PROTEIN GFCE-RELATED"/>
    <property type="match status" value="1"/>
</dbReference>
<evidence type="ECO:0000259" key="4">
    <source>
        <dbReference type="Pfam" id="PF10531"/>
    </source>
</evidence>
<evidence type="ECO:0000256" key="1">
    <source>
        <dbReference type="ARBA" id="ARBA00022729"/>
    </source>
</evidence>
<sequence>MPKINTYTHTLFVLSLLFAASVPSRLVQAQTPSLIPQQQTGPLPNTQPQSVFGRRPLGANAAGGGIVAAPADLEKLRIQPGFLLQISVFNEPQLNQDARVSENGEINLSLAGHVHVQGMNEAEAGVAIENAYTKSEMLKNPQITISITQYVSPQAAILGEVQSPGNYELISPTDLLTAITIAGGATANAGNRIILRHGSSHDEEVVKFLHDGDTSNLKKFTVSAGDTVVVNRAGIVYVLGAVNRPGGYVMQPDGSMNVIQAISLALDTNYYAALGKIRIIRKTDDGLISIPIDYKAIVAGKANPKPLEPDDIVYIPNSKTKLTLGTTKQLAFQASNALIYTGVSH</sequence>
<dbReference type="PANTHER" id="PTHR33619">
    <property type="entry name" value="POLYSACCHARIDE EXPORT PROTEIN GFCE-RELATED"/>
    <property type="match status" value="1"/>
</dbReference>